<proteinExistence type="predicted"/>
<evidence type="ECO:0000313" key="3">
    <source>
        <dbReference type="Proteomes" id="UP000827483"/>
    </source>
</evidence>
<name>A0AAE7RY07_9CAUD</name>
<organism evidence="2 3">
    <name type="scientific">uncultured phage cr105_1</name>
    <dbReference type="NCBI Taxonomy" id="2986415"/>
    <lineage>
        <taxon>Viruses</taxon>
        <taxon>Duplodnaviria</taxon>
        <taxon>Heunggongvirae</taxon>
        <taxon>Uroviricota</taxon>
        <taxon>Caudoviricetes</taxon>
        <taxon>Crassvirales</taxon>
        <taxon>Suoliviridae</taxon>
        <taxon>Loutivirinae</taxon>
        <taxon>Buchavirus</taxon>
        <taxon>Buchavirus intestinalis</taxon>
    </lineage>
</organism>
<dbReference type="EMBL" id="MZ130493">
    <property type="protein sequence ID" value="QWM90780.2"/>
    <property type="molecule type" value="Genomic_DNA"/>
</dbReference>
<accession>A0AAE7RY07</accession>
<keyword evidence="1" id="KW-1133">Transmembrane helix</keyword>
<keyword evidence="1" id="KW-0812">Transmembrane</keyword>
<dbReference type="Proteomes" id="UP000827483">
    <property type="component" value="Segment"/>
</dbReference>
<sequence>MLLKSFFNKLAVTIIIGLTAFCFFQRQKIKTLDKSLGQVTNNYKYYQELNSKLKEDNRTLQLTIGDLNNSKDSLITEVKKVQKELKIKDKNLQQVQVINTEMKDSASVEIKTKNVDFSEKLKLNELTTITVNRKDSILTAILDLRNSQILFVEEKKEYRNQYKNGFQRFLHFDWKKDRVRKYQIHNSNKLIKVTDTRIVEVTK</sequence>
<evidence type="ECO:0000256" key="1">
    <source>
        <dbReference type="SAM" id="Phobius"/>
    </source>
</evidence>
<reference evidence="2 3" key="1">
    <citation type="submission" date="2021-04" db="EMBL/GenBank/DDBJ databases">
        <authorList>
            <person name="Shkoporov A.N."/>
            <person name="Stockdale S.R."/>
            <person name="Guerin E."/>
            <person name="Ross R.P."/>
            <person name="Hill C."/>
        </authorList>
    </citation>
    <scope>NUCLEOTIDE SEQUENCE [LARGE SCALE GENOMIC DNA]</scope>
    <source>
        <strain evidence="3">cr105_1</strain>
    </source>
</reference>
<gene>
    <name evidence="2" type="primary">gp_72810</name>
</gene>
<keyword evidence="3" id="KW-1185">Reference proteome</keyword>
<protein>
    <submittedName>
        <fullName evidence="2">Phage lysis regulatory protein LysB-like protein</fullName>
    </submittedName>
</protein>
<keyword evidence="1" id="KW-0472">Membrane</keyword>
<evidence type="ECO:0000313" key="2">
    <source>
        <dbReference type="EMBL" id="QWM90780.2"/>
    </source>
</evidence>
<feature type="transmembrane region" description="Helical" evidence="1">
    <location>
        <begin position="6"/>
        <end position="24"/>
    </location>
</feature>